<reference evidence="1" key="1">
    <citation type="submission" date="2023-04" db="EMBL/GenBank/DDBJ databases">
        <title>Virulent bacteriophage PVP-XSN from an Vibrio parahaemolyticus isolate: Characterization and complete genome sequence.</title>
        <authorList>
            <person name="Qi T."/>
            <person name="Lyu S."/>
            <person name="Liu L."/>
            <person name="Guo Q."/>
            <person name="Shen W."/>
            <person name="Han M."/>
            <person name="Xiong F."/>
            <person name="Lou B."/>
            <person name="Xu H."/>
        </authorList>
    </citation>
    <scope>NUCLEOTIDE SEQUENCE</scope>
</reference>
<dbReference type="Gene3D" id="3.10.450.40">
    <property type="match status" value="1"/>
</dbReference>
<organism evidence="1 2">
    <name type="scientific">Vibrio phage PVP-XSN</name>
    <dbReference type="NCBI Taxonomy" id="3056214"/>
    <lineage>
        <taxon>Viruses</taxon>
        <taxon>Duplodnaviria</taxon>
        <taxon>Heunggongvirae</taxon>
        <taxon>Uroviricota</taxon>
        <taxon>Caudoviricetes</taxon>
    </lineage>
</organism>
<accession>A0AAX3Y3P3</accession>
<dbReference type="EMBL" id="OQ851295">
    <property type="protein sequence ID" value="WJZ70004.1"/>
    <property type="molecule type" value="Genomic_DNA"/>
</dbReference>
<proteinExistence type="predicted"/>
<dbReference type="SUPFAM" id="SSF160719">
    <property type="entry name" value="gpW/gp25-like"/>
    <property type="match status" value="1"/>
</dbReference>
<protein>
    <submittedName>
        <fullName evidence="1">Lysozyme</fullName>
    </submittedName>
</protein>
<sequence length="103" mass="11552">MSEFIVTPTERINFGPQTEVEEIIQNVGTILSTIRYSVPYDREFGINPDYLDEPSPISRPKLIADIVAKIKKYEPRAKVISVDFKEDGAQGQLTPTVKVDING</sequence>
<gene>
    <name evidence="1" type="ORF">PVP_XSN000025</name>
</gene>
<dbReference type="Proteomes" id="UP001431754">
    <property type="component" value="Segment"/>
</dbReference>
<name>A0AAX3Y3P3_9CAUD</name>
<evidence type="ECO:0000313" key="2">
    <source>
        <dbReference type="Proteomes" id="UP001431754"/>
    </source>
</evidence>
<evidence type="ECO:0000313" key="1">
    <source>
        <dbReference type="EMBL" id="WJZ70004.1"/>
    </source>
</evidence>